<dbReference type="PRINTS" id="PR00722">
    <property type="entry name" value="CHYMOTRYPSIN"/>
</dbReference>
<evidence type="ECO:0000256" key="2">
    <source>
        <dbReference type="ARBA" id="ARBA00022525"/>
    </source>
</evidence>
<evidence type="ECO:0000256" key="1">
    <source>
        <dbReference type="ARBA" id="ARBA00004613"/>
    </source>
</evidence>
<dbReference type="Pfam" id="PF16030">
    <property type="entry name" value="GD_N"/>
    <property type="match status" value="1"/>
</dbReference>
<dbReference type="PANTHER" id="PTHR24260">
    <property type="match status" value="1"/>
</dbReference>
<dbReference type="GO" id="GO:0004252">
    <property type="term" value="F:serine-type endopeptidase activity"/>
    <property type="evidence" value="ECO:0007669"/>
    <property type="project" value="InterPro"/>
</dbReference>
<dbReference type="GO" id="GO:0005576">
    <property type="term" value="C:extracellular region"/>
    <property type="evidence" value="ECO:0007669"/>
    <property type="project" value="UniProtKB-SubCell"/>
</dbReference>
<comment type="subcellular location">
    <subcellularLocation>
        <location evidence="1">Secreted</location>
    </subcellularLocation>
</comment>
<feature type="compositionally biased region" description="Polar residues" evidence="9">
    <location>
        <begin position="235"/>
        <end position="246"/>
    </location>
</feature>
<dbReference type="AlphaFoldDB" id="A0A9P0LDY7"/>
<dbReference type="GO" id="GO:0006508">
    <property type="term" value="P:proteolysis"/>
    <property type="evidence" value="ECO:0007669"/>
    <property type="project" value="UniProtKB-KW"/>
</dbReference>
<feature type="compositionally biased region" description="Basic and acidic residues" evidence="9">
    <location>
        <begin position="323"/>
        <end position="348"/>
    </location>
</feature>
<feature type="domain" description="Peptidase S1" evidence="11">
    <location>
        <begin position="417"/>
        <end position="672"/>
    </location>
</feature>
<dbReference type="InterPro" id="IPR001314">
    <property type="entry name" value="Peptidase_S1A"/>
</dbReference>
<dbReference type="InterPro" id="IPR018114">
    <property type="entry name" value="TRYPSIN_HIS"/>
</dbReference>
<feature type="compositionally biased region" description="Basic and acidic residues" evidence="9">
    <location>
        <begin position="174"/>
        <end position="185"/>
    </location>
</feature>
<dbReference type="InterPro" id="IPR001254">
    <property type="entry name" value="Trypsin_dom"/>
</dbReference>
<evidence type="ECO:0000256" key="9">
    <source>
        <dbReference type="SAM" id="MobiDB-lite"/>
    </source>
</evidence>
<feature type="compositionally biased region" description="Polar residues" evidence="9">
    <location>
        <begin position="278"/>
        <end position="303"/>
    </location>
</feature>
<feature type="compositionally biased region" description="Basic and acidic residues" evidence="9">
    <location>
        <begin position="247"/>
        <end position="277"/>
    </location>
</feature>
<comment type="caution">
    <text evidence="12">The sequence shown here is derived from an EMBL/GenBank/DDBJ whole genome shotgun (WGS) entry which is preliminary data.</text>
</comment>
<keyword evidence="2" id="KW-0964">Secreted</keyword>
<feature type="compositionally biased region" description="Pro residues" evidence="9">
    <location>
        <begin position="204"/>
        <end position="219"/>
    </location>
</feature>
<evidence type="ECO:0000313" key="13">
    <source>
        <dbReference type="Proteomes" id="UP001152888"/>
    </source>
</evidence>
<feature type="compositionally biased region" description="Polar residues" evidence="9">
    <location>
        <begin position="141"/>
        <end position="151"/>
    </location>
</feature>
<dbReference type="CDD" id="cd00190">
    <property type="entry name" value="Tryp_SPc"/>
    <property type="match status" value="1"/>
</dbReference>
<dbReference type="EMBL" id="CAKOFQ010007108">
    <property type="protein sequence ID" value="CAH1991233.1"/>
    <property type="molecule type" value="Genomic_DNA"/>
</dbReference>
<dbReference type="InterPro" id="IPR031986">
    <property type="entry name" value="GD_N"/>
</dbReference>
<dbReference type="PROSITE" id="PS50240">
    <property type="entry name" value="TRYPSIN_DOM"/>
    <property type="match status" value="1"/>
</dbReference>
<accession>A0A9P0LDY7</accession>
<dbReference type="InterPro" id="IPR051333">
    <property type="entry name" value="CLIP_Serine_Protease"/>
</dbReference>
<evidence type="ECO:0000256" key="3">
    <source>
        <dbReference type="ARBA" id="ARBA00022670"/>
    </source>
</evidence>
<sequence>MLFLFLLCVIRIAESQKASPCPSTFSYKEQLETSRGIWAGEITLRTVEDLTGVFINVVLDRPAESLGSFFGEVTTADNREYVITNTKYNLEAGPAVIVEIFVRYNTNEEIPSVKIIRLNGKTICTTKVHETYLRPTLPTLHISQPKDTSSRPADGYQEPPRRDDGYRPPPPTQRPERPPSQRPGERPPSQRPGERPPSQRPGERPPPQRPGERPAPAPRPLDADYSVYGTEPSGGHSNENDYSGSRRTTERYNSNDRDFTTERHTMSRRTTERHNNDNEYSSNRRTTERYNSNNHDYTTQRQTSPDRRTTESSNNAYSTNQRTTERYHSNESNEYQSNRDERSTERNNPRTTRHTTTRPTPTNHNIGNALENPDDSDSEFFIGDFGNYRPTQSKPRPSQHGSSYTCGTVATQPSPLISNGQGTVPGQWPWHAALYHSKGLQLVYTCGGTLVSLQHIVTAAHCVAKPRSAKPIDTNNIIIYLGKYDLISFGTDVQDRDASEIFIHPSYNYTTFFNDIAVLKLSEPAHITNFVKPCCLWEDSINTETIVNKEGTVVGWGFDQNKKLSNKLMQAQMPVVSSVTCIYSNRDFFSQFTFENNFCAGFRNGTSVCNGDSGGGMVFPKRGTSGQNTVWQLRGIVSVGVALQGSGTCDTSHYVVFTDAAKYTHWIRQLLD</sequence>
<keyword evidence="13" id="KW-1185">Reference proteome</keyword>
<dbReference type="OrthoDB" id="6147874at2759"/>
<evidence type="ECO:0000259" key="11">
    <source>
        <dbReference type="PROSITE" id="PS50240"/>
    </source>
</evidence>
<dbReference type="Gene3D" id="2.40.10.10">
    <property type="entry name" value="Trypsin-like serine proteases"/>
    <property type="match status" value="1"/>
</dbReference>
<keyword evidence="4 10" id="KW-0732">Signal</keyword>
<evidence type="ECO:0000313" key="12">
    <source>
        <dbReference type="EMBL" id="CAH1991233.1"/>
    </source>
</evidence>
<evidence type="ECO:0000256" key="6">
    <source>
        <dbReference type="ARBA" id="ARBA00022825"/>
    </source>
</evidence>
<dbReference type="SUPFAM" id="SSF50494">
    <property type="entry name" value="Trypsin-like serine proteases"/>
    <property type="match status" value="1"/>
</dbReference>
<evidence type="ECO:0000256" key="8">
    <source>
        <dbReference type="ARBA" id="ARBA00023157"/>
    </source>
</evidence>
<reference evidence="12" key="1">
    <citation type="submission" date="2022-03" db="EMBL/GenBank/DDBJ databases">
        <authorList>
            <person name="Sayadi A."/>
        </authorList>
    </citation>
    <scope>NUCLEOTIDE SEQUENCE</scope>
</reference>
<dbReference type="PANTHER" id="PTHR24260:SF143">
    <property type="entry name" value="SERINE PROTEASE GD-LIKE PROTEIN"/>
    <property type="match status" value="1"/>
</dbReference>
<dbReference type="PROSITE" id="PS00134">
    <property type="entry name" value="TRYPSIN_HIS"/>
    <property type="match status" value="1"/>
</dbReference>
<evidence type="ECO:0000256" key="4">
    <source>
        <dbReference type="ARBA" id="ARBA00022729"/>
    </source>
</evidence>
<gene>
    <name evidence="12" type="ORF">ACAOBT_LOCUS20140</name>
</gene>
<dbReference type="FunFam" id="2.40.10.10:FF:000146">
    <property type="entry name" value="Serine protease 53"/>
    <property type="match status" value="1"/>
</dbReference>
<feature type="chain" id="PRO_5040455111" description="Peptidase S1 domain-containing protein" evidence="10">
    <location>
        <begin position="16"/>
        <end position="672"/>
    </location>
</feature>
<dbReference type="SMART" id="SM00020">
    <property type="entry name" value="Tryp_SPc"/>
    <property type="match status" value="1"/>
</dbReference>
<feature type="compositionally biased region" description="Polar residues" evidence="9">
    <location>
        <begin position="311"/>
        <end position="322"/>
    </location>
</feature>
<keyword evidence="5" id="KW-0378">Hydrolase</keyword>
<proteinExistence type="predicted"/>
<dbReference type="Pfam" id="PF00089">
    <property type="entry name" value="Trypsin"/>
    <property type="match status" value="1"/>
</dbReference>
<organism evidence="12 13">
    <name type="scientific">Acanthoscelides obtectus</name>
    <name type="common">Bean weevil</name>
    <name type="synonym">Bruchus obtectus</name>
    <dbReference type="NCBI Taxonomy" id="200917"/>
    <lineage>
        <taxon>Eukaryota</taxon>
        <taxon>Metazoa</taxon>
        <taxon>Ecdysozoa</taxon>
        <taxon>Arthropoda</taxon>
        <taxon>Hexapoda</taxon>
        <taxon>Insecta</taxon>
        <taxon>Pterygota</taxon>
        <taxon>Neoptera</taxon>
        <taxon>Endopterygota</taxon>
        <taxon>Coleoptera</taxon>
        <taxon>Polyphaga</taxon>
        <taxon>Cucujiformia</taxon>
        <taxon>Chrysomeloidea</taxon>
        <taxon>Chrysomelidae</taxon>
        <taxon>Bruchinae</taxon>
        <taxon>Bruchini</taxon>
        <taxon>Acanthoscelides</taxon>
    </lineage>
</organism>
<evidence type="ECO:0000256" key="7">
    <source>
        <dbReference type="ARBA" id="ARBA00023145"/>
    </source>
</evidence>
<dbReference type="InterPro" id="IPR009003">
    <property type="entry name" value="Peptidase_S1_PA"/>
</dbReference>
<feature type="region of interest" description="Disordered" evidence="9">
    <location>
        <begin position="138"/>
        <end position="379"/>
    </location>
</feature>
<keyword evidence="3" id="KW-0645">Protease</keyword>
<evidence type="ECO:0000256" key="10">
    <source>
        <dbReference type="SAM" id="SignalP"/>
    </source>
</evidence>
<dbReference type="InterPro" id="IPR043504">
    <property type="entry name" value="Peptidase_S1_PA_chymotrypsin"/>
</dbReference>
<dbReference type="Proteomes" id="UP001152888">
    <property type="component" value="Unassembled WGS sequence"/>
</dbReference>
<feature type="signal peptide" evidence="10">
    <location>
        <begin position="1"/>
        <end position="15"/>
    </location>
</feature>
<keyword evidence="7" id="KW-0865">Zymogen</keyword>
<protein>
    <recommendedName>
        <fullName evidence="11">Peptidase S1 domain-containing protein</fullName>
    </recommendedName>
</protein>
<name>A0A9P0LDY7_ACAOB</name>
<evidence type="ECO:0000256" key="5">
    <source>
        <dbReference type="ARBA" id="ARBA00022801"/>
    </source>
</evidence>
<keyword evidence="6" id="KW-0720">Serine protease</keyword>
<keyword evidence="8" id="KW-1015">Disulfide bond</keyword>